<dbReference type="InterPro" id="IPR039022">
    <property type="entry name" value="KaiB-like"/>
</dbReference>
<dbReference type="InterPro" id="IPR036249">
    <property type="entry name" value="Thioredoxin-like_sf"/>
</dbReference>
<sequence length="116" mass="13361">MKMSTAEFEKAAKKQDRTKHVLRLYVTGMTPKSTLAIANVRKLCEKYLKGAYELKVIDIYQQPKLAKGEQIIATPTLIKKLPLPLRKLIGDMSDTKRFLVGIDLRQKTEDRRQKTE</sequence>
<protein>
    <submittedName>
        <fullName evidence="2">Circadian oscillation regulator kaib</fullName>
    </submittedName>
</protein>
<dbReference type="EMBL" id="LNQE01000860">
    <property type="protein sequence ID" value="KUG24134.1"/>
    <property type="molecule type" value="Genomic_DNA"/>
</dbReference>
<dbReference type="GO" id="GO:0048511">
    <property type="term" value="P:rhythmic process"/>
    <property type="evidence" value="ECO:0007669"/>
    <property type="project" value="InterPro"/>
</dbReference>
<gene>
    <name evidence="2" type="ORF">ASZ90_006058</name>
</gene>
<dbReference type="CDD" id="cd02978">
    <property type="entry name" value="KaiB_like"/>
    <property type="match status" value="1"/>
</dbReference>
<feature type="domain" description="KaiB" evidence="1">
    <location>
        <begin position="23"/>
        <end position="104"/>
    </location>
</feature>
<evidence type="ECO:0000313" key="2">
    <source>
        <dbReference type="EMBL" id="KUG24134.1"/>
    </source>
</evidence>
<dbReference type="Pfam" id="PF07689">
    <property type="entry name" value="KaiB"/>
    <property type="match status" value="1"/>
</dbReference>
<comment type="caution">
    <text evidence="2">The sequence shown here is derived from an EMBL/GenBank/DDBJ whole genome shotgun (WGS) entry which is preliminary data.</text>
</comment>
<organism evidence="2">
    <name type="scientific">hydrocarbon metagenome</name>
    <dbReference type="NCBI Taxonomy" id="938273"/>
    <lineage>
        <taxon>unclassified sequences</taxon>
        <taxon>metagenomes</taxon>
        <taxon>ecological metagenomes</taxon>
    </lineage>
</organism>
<dbReference type="PANTHER" id="PTHR41709:SF2">
    <property type="entry name" value="CIRCADIAN CLOCK PROTEIN KAIB2"/>
    <property type="match status" value="1"/>
</dbReference>
<dbReference type="PANTHER" id="PTHR41709">
    <property type="entry name" value="KAIB-LIKE PROTEIN 1"/>
    <property type="match status" value="1"/>
</dbReference>
<dbReference type="SUPFAM" id="SSF52833">
    <property type="entry name" value="Thioredoxin-like"/>
    <property type="match status" value="1"/>
</dbReference>
<dbReference type="SMART" id="SM01248">
    <property type="entry name" value="KaiB"/>
    <property type="match status" value="1"/>
</dbReference>
<proteinExistence type="predicted"/>
<evidence type="ECO:0000259" key="1">
    <source>
        <dbReference type="SMART" id="SM01248"/>
    </source>
</evidence>
<name>A0A0W8FTF3_9ZZZZ</name>
<dbReference type="InterPro" id="IPR011649">
    <property type="entry name" value="KaiB_domain"/>
</dbReference>
<dbReference type="AlphaFoldDB" id="A0A0W8FTF3"/>
<accession>A0A0W8FTF3</accession>
<reference evidence="2" key="1">
    <citation type="journal article" date="2015" name="Proc. Natl. Acad. Sci. U.S.A.">
        <title>Networks of energetic and metabolic interactions define dynamics in microbial communities.</title>
        <authorList>
            <person name="Embree M."/>
            <person name="Liu J.K."/>
            <person name="Al-Bassam M.M."/>
            <person name="Zengler K."/>
        </authorList>
    </citation>
    <scope>NUCLEOTIDE SEQUENCE</scope>
</reference>
<dbReference type="Gene3D" id="3.40.30.10">
    <property type="entry name" value="Glutaredoxin"/>
    <property type="match status" value="1"/>
</dbReference>